<sequence>MLERQHKVIGACVNQRGWYAPIEVIGGKTEQVERYGHAARSGRQAASGR</sequence>
<comment type="caution">
    <text evidence="1">The sequence shown here is derived from an EMBL/GenBank/DDBJ whole genome shotgun (WGS) entry which is preliminary data.</text>
</comment>
<reference evidence="1" key="1">
    <citation type="submission" date="2016-10" db="EMBL/GenBank/DDBJ databases">
        <title>Sequence of Gallionella enrichment culture.</title>
        <authorList>
            <person name="Poehlein A."/>
            <person name="Muehling M."/>
            <person name="Daniel R."/>
        </authorList>
    </citation>
    <scope>NUCLEOTIDE SEQUENCE</scope>
</reference>
<dbReference type="AlphaFoldDB" id="A0A1J5PK90"/>
<protein>
    <submittedName>
        <fullName evidence="1">Uncharacterized protein</fullName>
    </submittedName>
</protein>
<dbReference type="EMBL" id="MLJW01003826">
    <property type="protein sequence ID" value="OIQ71224.1"/>
    <property type="molecule type" value="Genomic_DNA"/>
</dbReference>
<name>A0A1J5PK90_9ZZZZ</name>
<proteinExistence type="predicted"/>
<organism evidence="1">
    <name type="scientific">mine drainage metagenome</name>
    <dbReference type="NCBI Taxonomy" id="410659"/>
    <lineage>
        <taxon>unclassified sequences</taxon>
        <taxon>metagenomes</taxon>
        <taxon>ecological metagenomes</taxon>
    </lineage>
</organism>
<evidence type="ECO:0000313" key="1">
    <source>
        <dbReference type="EMBL" id="OIQ71224.1"/>
    </source>
</evidence>
<accession>A0A1J5PK90</accession>
<gene>
    <name evidence="1" type="ORF">GALL_471600</name>
</gene>